<dbReference type="RefSeq" id="WP_344812569.1">
    <property type="nucleotide sequence ID" value="NZ_BAAAYX010000009.1"/>
</dbReference>
<organism evidence="1 2">
    <name type="scientific">Microlunatus aurantiacus</name>
    <dbReference type="NCBI Taxonomy" id="446786"/>
    <lineage>
        <taxon>Bacteria</taxon>
        <taxon>Bacillati</taxon>
        <taxon>Actinomycetota</taxon>
        <taxon>Actinomycetes</taxon>
        <taxon>Propionibacteriales</taxon>
        <taxon>Propionibacteriaceae</taxon>
        <taxon>Microlunatus</taxon>
    </lineage>
</organism>
<reference evidence="2" key="1">
    <citation type="journal article" date="2019" name="Int. J. Syst. Evol. Microbiol.">
        <title>The Global Catalogue of Microorganisms (GCM) 10K type strain sequencing project: providing services to taxonomists for standard genome sequencing and annotation.</title>
        <authorList>
            <consortium name="The Broad Institute Genomics Platform"/>
            <consortium name="The Broad Institute Genome Sequencing Center for Infectious Disease"/>
            <person name="Wu L."/>
            <person name="Ma J."/>
        </authorList>
    </citation>
    <scope>NUCLEOTIDE SEQUENCE [LARGE SCALE GENOMIC DNA]</scope>
    <source>
        <strain evidence="2">JCM 16548</strain>
    </source>
</reference>
<comment type="caution">
    <text evidence="1">The sequence shown here is derived from an EMBL/GenBank/DDBJ whole genome shotgun (WGS) entry which is preliminary data.</text>
</comment>
<gene>
    <name evidence="1" type="ORF">GCM10022204_23690</name>
</gene>
<sequence length="94" mass="9523">MKLKTLVVAAGAAAVGYVLGTKAGRAQFEQIKAKADDFAHDPRVRSGVSSLAGEVKKNADKLPDPVAGAVRAAADAVQSATADEPQVGHRSAGI</sequence>
<evidence type="ECO:0000313" key="1">
    <source>
        <dbReference type="EMBL" id="GAA3705451.1"/>
    </source>
</evidence>
<keyword evidence="2" id="KW-1185">Reference proteome</keyword>
<dbReference type="EMBL" id="BAAAYX010000009">
    <property type="protein sequence ID" value="GAA3705451.1"/>
    <property type="molecule type" value="Genomic_DNA"/>
</dbReference>
<dbReference type="Proteomes" id="UP001500051">
    <property type="component" value="Unassembled WGS sequence"/>
</dbReference>
<accession>A0ABP7DKH2</accession>
<protein>
    <recommendedName>
        <fullName evidence="3">YtxH-like protein</fullName>
    </recommendedName>
</protein>
<name>A0ABP7DKH2_9ACTN</name>
<evidence type="ECO:0000313" key="2">
    <source>
        <dbReference type="Proteomes" id="UP001500051"/>
    </source>
</evidence>
<proteinExistence type="predicted"/>
<evidence type="ECO:0008006" key="3">
    <source>
        <dbReference type="Google" id="ProtNLM"/>
    </source>
</evidence>